<dbReference type="EMBL" id="JAXAVX010000014">
    <property type="protein sequence ID" value="MDX8153418.1"/>
    <property type="molecule type" value="Genomic_DNA"/>
</dbReference>
<dbReference type="PRINTS" id="PR00455">
    <property type="entry name" value="HTHTETR"/>
</dbReference>
<keyword evidence="3" id="KW-0804">Transcription</keyword>
<proteinExistence type="predicted"/>
<dbReference type="InterPro" id="IPR036271">
    <property type="entry name" value="Tet_transcr_reg_TetR-rel_C_sf"/>
</dbReference>
<dbReference type="PANTHER" id="PTHR30055">
    <property type="entry name" value="HTH-TYPE TRANSCRIPTIONAL REGULATOR RUTR"/>
    <property type="match status" value="1"/>
</dbReference>
<dbReference type="InterPro" id="IPR049445">
    <property type="entry name" value="TetR_SbtR-like_C"/>
</dbReference>
<organism evidence="6 7">
    <name type="scientific">Patulibacter brassicae</name>
    <dbReference type="NCBI Taxonomy" id="1705717"/>
    <lineage>
        <taxon>Bacteria</taxon>
        <taxon>Bacillati</taxon>
        <taxon>Actinomycetota</taxon>
        <taxon>Thermoleophilia</taxon>
        <taxon>Solirubrobacterales</taxon>
        <taxon>Patulibacteraceae</taxon>
        <taxon>Patulibacter</taxon>
    </lineage>
</organism>
<dbReference type="InterPro" id="IPR001647">
    <property type="entry name" value="HTH_TetR"/>
</dbReference>
<evidence type="ECO:0000259" key="5">
    <source>
        <dbReference type="PROSITE" id="PS50977"/>
    </source>
</evidence>
<evidence type="ECO:0000256" key="4">
    <source>
        <dbReference type="PROSITE-ProRule" id="PRU00335"/>
    </source>
</evidence>
<evidence type="ECO:0000256" key="2">
    <source>
        <dbReference type="ARBA" id="ARBA00023125"/>
    </source>
</evidence>
<feature type="domain" description="HTH tetR-type" evidence="5">
    <location>
        <begin position="23"/>
        <end position="82"/>
    </location>
</feature>
<keyword evidence="2 4" id="KW-0238">DNA-binding</keyword>
<evidence type="ECO:0000313" key="6">
    <source>
        <dbReference type="EMBL" id="MDX8153418.1"/>
    </source>
</evidence>
<dbReference type="Gene3D" id="1.10.357.10">
    <property type="entry name" value="Tetracycline Repressor, domain 2"/>
    <property type="match status" value="1"/>
</dbReference>
<dbReference type="SUPFAM" id="SSF46689">
    <property type="entry name" value="Homeodomain-like"/>
    <property type="match status" value="1"/>
</dbReference>
<dbReference type="Pfam" id="PF21597">
    <property type="entry name" value="TetR_C_43"/>
    <property type="match status" value="1"/>
</dbReference>
<comment type="caution">
    <text evidence="6">The sequence shown here is derived from an EMBL/GenBank/DDBJ whole genome shotgun (WGS) entry which is preliminary data.</text>
</comment>
<evidence type="ECO:0000256" key="1">
    <source>
        <dbReference type="ARBA" id="ARBA00023015"/>
    </source>
</evidence>
<dbReference type="PANTHER" id="PTHR30055:SF234">
    <property type="entry name" value="HTH-TYPE TRANSCRIPTIONAL REGULATOR BETI"/>
    <property type="match status" value="1"/>
</dbReference>
<accession>A0ABU4VNI8</accession>
<evidence type="ECO:0000256" key="3">
    <source>
        <dbReference type="ARBA" id="ARBA00023163"/>
    </source>
</evidence>
<dbReference type="InterPro" id="IPR050109">
    <property type="entry name" value="HTH-type_TetR-like_transc_reg"/>
</dbReference>
<sequence>MSTSTPTVAVTAEALKPLRADARRNRERVLVAAREVFAEQGTDGSVAEIARRAGVGAGTIFRNFPTKRDLLLAALEDSLEEIVGAFDDAEELADPWEAFVVMFSGSAEIQARNKAFYDALGPELFREPRLQEIHARRHARTEALVARAQEAGVLRADVRAEDLPFLLTAVGATGEKCAGKPALSDDLWRRYLGVVLDGLRPEGATQLEPPAPSFAELTGRCGAAAEPPTAG</sequence>
<dbReference type="InterPro" id="IPR009057">
    <property type="entry name" value="Homeodomain-like_sf"/>
</dbReference>
<name>A0ABU4VNI8_9ACTN</name>
<protein>
    <submittedName>
        <fullName evidence="6">TetR/AcrR family transcriptional regulator</fullName>
    </submittedName>
</protein>
<dbReference type="SUPFAM" id="SSF48498">
    <property type="entry name" value="Tetracyclin repressor-like, C-terminal domain"/>
    <property type="match status" value="1"/>
</dbReference>
<evidence type="ECO:0000313" key="7">
    <source>
        <dbReference type="Proteomes" id="UP001277761"/>
    </source>
</evidence>
<dbReference type="Pfam" id="PF00440">
    <property type="entry name" value="TetR_N"/>
    <property type="match status" value="1"/>
</dbReference>
<reference evidence="6 7" key="1">
    <citation type="submission" date="2023-11" db="EMBL/GenBank/DDBJ databases">
        <authorList>
            <person name="Xu M."/>
            <person name="Jiang T."/>
        </authorList>
    </citation>
    <scope>NUCLEOTIDE SEQUENCE [LARGE SCALE GENOMIC DNA]</scope>
    <source>
        <strain evidence="6 7">SD</strain>
    </source>
</reference>
<feature type="DNA-binding region" description="H-T-H motif" evidence="4">
    <location>
        <begin position="45"/>
        <end position="64"/>
    </location>
</feature>
<dbReference type="RefSeq" id="WP_319955569.1">
    <property type="nucleotide sequence ID" value="NZ_JAXAVX010000014.1"/>
</dbReference>
<gene>
    <name evidence="6" type="ORF">SK069_17605</name>
</gene>
<keyword evidence="7" id="KW-1185">Reference proteome</keyword>
<dbReference type="PROSITE" id="PS50977">
    <property type="entry name" value="HTH_TETR_2"/>
    <property type="match status" value="1"/>
</dbReference>
<keyword evidence="1" id="KW-0805">Transcription regulation</keyword>
<dbReference type="Proteomes" id="UP001277761">
    <property type="component" value="Unassembled WGS sequence"/>
</dbReference>